<organism evidence="2 3">
    <name type="scientific">Microbacterium resistens</name>
    <dbReference type="NCBI Taxonomy" id="156977"/>
    <lineage>
        <taxon>Bacteria</taxon>
        <taxon>Bacillati</taxon>
        <taxon>Actinomycetota</taxon>
        <taxon>Actinomycetes</taxon>
        <taxon>Micrococcales</taxon>
        <taxon>Microbacteriaceae</taxon>
        <taxon>Microbacterium</taxon>
    </lineage>
</organism>
<name>A0ABY3RQS8_9MICO</name>
<accession>A0ABY3RQS8</accession>
<dbReference type="InterPro" id="IPR041657">
    <property type="entry name" value="HTH_17"/>
</dbReference>
<dbReference type="InterPro" id="IPR010093">
    <property type="entry name" value="SinI_DNA-bd"/>
</dbReference>
<dbReference type="Pfam" id="PF12728">
    <property type="entry name" value="HTH_17"/>
    <property type="match status" value="1"/>
</dbReference>
<feature type="domain" description="Helix-turn-helix" evidence="1">
    <location>
        <begin position="98"/>
        <end position="132"/>
    </location>
</feature>
<dbReference type="NCBIfam" id="TIGR01764">
    <property type="entry name" value="excise"/>
    <property type="match status" value="1"/>
</dbReference>
<dbReference type="RefSeq" id="WP_231820010.1">
    <property type="nucleotide sequence ID" value="NZ_CP082781.1"/>
</dbReference>
<proteinExistence type="predicted"/>
<keyword evidence="3" id="KW-1185">Reference proteome</keyword>
<evidence type="ECO:0000259" key="1">
    <source>
        <dbReference type="Pfam" id="PF12728"/>
    </source>
</evidence>
<dbReference type="EMBL" id="CP082781">
    <property type="protein sequence ID" value="UGS26309.1"/>
    <property type="molecule type" value="Genomic_DNA"/>
</dbReference>
<reference evidence="2 3" key="1">
    <citation type="submission" date="2023-01" db="EMBL/GenBank/DDBJ databases">
        <title>Characterization of estradiol degrading bacteria Microbacterium sp. MZT7 and reveal degrading genes through genome analysis.</title>
        <authorList>
            <person name="Hao P."/>
            <person name="Gao Y."/>
        </authorList>
    </citation>
    <scope>NUCLEOTIDE SEQUENCE [LARGE SCALE GENOMIC DNA]</scope>
    <source>
        <strain evidence="2 3">MZT7</strain>
    </source>
</reference>
<dbReference type="Proteomes" id="UP001199642">
    <property type="component" value="Chromosome"/>
</dbReference>
<sequence length="144" mass="15446">MEHYTAEVEVAERGPLTNEKIDQAMDYLADYAPSLSVTPRGHHSARITLPADSIGQAARTAALLAEHALASTVIRLDVMTEAEADLREGAADVPELIGVPEAAELLHVSAQRVRQMIAEGKLAAHRIGERSYALVRAEVEAKAA</sequence>
<evidence type="ECO:0000313" key="3">
    <source>
        <dbReference type="Proteomes" id="UP001199642"/>
    </source>
</evidence>
<protein>
    <submittedName>
        <fullName evidence="2">Helix-turn-helix domain-containing protein</fullName>
    </submittedName>
</protein>
<gene>
    <name evidence="2" type="ORF">K8F61_17035</name>
</gene>
<evidence type="ECO:0000313" key="2">
    <source>
        <dbReference type="EMBL" id="UGS26309.1"/>
    </source>
</evidence>